<sequence length="208" mass="23154">MAKRLGDDEIKSDSLYHYRIVQKQQNRVITLNLPFLPTLHTNPAPSPPSFYNVMTEVYKTPNACVKYQVMVCLPACLSPFETLFHHGPAFAPLFKSKPGRANINCKPDFPTRESSVQEFPGPVVLPGYIDKAPQPTCPRPFVVAVRGLKASGFSPTHKSIRGCSIIAPPFFLDNPTRMSSNSGRPFHANAALVQNIQLCMYFIVFSEN</sequence>
<keyword evidence="2" id="KW-1185">Reference proteome</keyword>
<protein>
    <submittedName>
        <fullName evidence="1">Uncharacterized protein</fullName>
    </submittedName>
</protein>
<evidence type="ECO:0000313" key="1">
    <source>
        <dbReference type="EMBL" id="KAK3939913.1"/>
    </source>
</evidence>
<dbReference type="Proteomes" id="UP001303473">
    <property type="component" value="Unassembled WGS sequence"/>
</dbReference>
<reference evidence="2" key="1">
    <citation type="journal article" date="2023" name="Mol. Phylogenet. Evol.">
        <title>Genome-scale phylogeny and comparative genomics of the fungal order Sordariales.</title>
        <authorList>
            <person name="Hensen N."/>
            <person name="Bonometti L."/>
            <person name="Westerberg I."/>
            <person name="Brannstrom I.O."/>
            <person name="Guillou S."/>
            <person name="Cros-Aarteil S."/>
            <person name="Calhoun S."/>
            <person name="Haridas S."/>
            <person name="Kuo A."/>
            <person name="Mondo S."/>
            <person name="Pangilinan J."/>
            <person name="Riley R."/>
            <person name="LaButti K."/>
            <person name="Andreopoulos B."/>
            <person name="Lipzen A."/>
            <person name="Chen C."/>
            <person name="Yan M."/>
            <person name="Daum C."/>
            <person name="Ng V."/>
            <person name="Clum A."/>
            <person name="Steindorff A."/>
            <person name="Ohm R.A."/>
            <person name="Martin F."/>
            <person name="Silar P."/>
            <person name="Natvig D.O."/>
            <person name="Lalanne C."/>
            <person name="Gautier V."/>
            <person name="Ament-Velasquez S.L."/>
            <person name="Kruys A."/>
            <person name="Hutchinson M.I."/>
            <person name="Powell A.J."/>
            <person name="Barry K."/>
            <person name="Miller A.N."/>
            <person name="Grigoriev I.V."/>
            <person name="Debuchy R."/>
            <person name="Gladieux P."/>
            <person name="Hiltunen Thoren M."/>
            <person name="Johannesson H."/>
        </authorList>
    </citation>
    <scope>NUCLEOTIDE SEQUENCE [LARGE SCALE GENOMIC DNA]</scope>
    <source>
        <strain evidence="2">CBS 340.73</strain>
    </source>
</reference>
<evidence type="ECO:0000313" key="2">
    <source>
        <dbReference type="Proteomes" id="UP001303473"/>
    </source>
</evidence>
<proteinExistence type="predicted"/>
<dbReference type="AlphaFoldDB" id="A0AAN6N824"/>
<dbReference type="EMBL" id="MU853803">
    <property type="protein sequence ID" value="KAK3939913.1"/>
    <property type="molecule type" value="Genomic_DNA"/>
</dbReference>
<comment type="caution">
    <text evidence="1">The sequence shown here is derived from an EMBL/GenBank/DDBJ whole genome shotgun (WGS) entry which is preliminary data.</text>
</comment>
<feature type="non-terminal residue" evidence="1">
    <location>
        <position position="208"/>
    </location>
</feature>
<accession>A0AAN6N824</accession>
<organism evidence="1 2">
    <name type="scientific">Diplogelasinospora grovesii</name>
    <dbReference type="NCBI Taxonomy" id="303347"/>
    <lineage>
        <taxon>Eukaryota</taxon>
        <taxon>Fungi</taxon>
        <taxon>Dikarya</taxon>
        <taxon>Ascomycota</taxon>
        <taxon>Pezizomycotina</taxon>
        <taxon>Sordariomycetes</taxon>
        <taxon>Sordariomycetidae</taxon>
        <taxon>Sordariales</taxon>
        <taxon>Diplogelasinosporaceae</taxon>
        <taxon>Diplogelasinospora</taxon>
    </lineage>
</organism>
<gene>
    <name evidence="1" type="ORF">QBC46DRAFT_386591</name>
</gene>
<name>A0AAN6N824_9PEZI</name>